<organism evidence="3 4">
    <name type="scientific">Orbilia ellipsospora</name>
    <dbReference type="NCBI Taxonomy" id="2528407"/>
    <lineage>
        <taxon>Eukaryota</taxon>
        <taxon>Fungi</taxon>
        <taxon>Dikarya</taxon>
        <taxon>Ascomycota</taxon>
        <taxon>Pezizomycotina</taxon>
        <taxon>Orbiliomycetes</taxon>
        <taxon>Orbiliales</taxon>
        <taxon>Orbiliaceae</taxon>
        <taxon>Orbilia</taxon>
    </lineage>
</organism>
<keyword evidence="2" id="KW-1133">Transmembrane helix</keyword>
<proteinExistence type="predicted"/>
<dbReference type="Proteomes" id="UP001365542">
    <property type="component" value="Unassembled WGS sequence"/>
</dbReference>
<keyword evidence="2" id="KW-0472">Membrane</keyword>
<sequence length="896" mass="98284">MAMSYMSYTPDHMAGVGLEGGLPETYLAYPSKAQFEGSNPTLDSTEEELNKPSNGDQSLLYRIEYTTALIFLVTTLLSLACIAWFAFLWWETAENKFWHTIVINGWADRAITFSTTAFRISLSIQSSICLCMLASLAIEKSYVPLPDLAAISLMRSSAPSQTDTLRKFVWPIVTSRPGIRDPGTLSVISLTILIALTSGIFQVASTILLSDVSQQPIPSELVYSRVSVDYTWKNDTIFGLRQESNGTAAVKYDNLPAFDYSPSSDNSRWKTTIPVTLPSFAEYAINESAIQREDIVDTGTSLRAFLPFDDSRFRTTLQSYTGKAVVWDSRVICQKPEISDVELIRDDELAGAAFLVTGSIKASVALDIVQSSQPQRVQFFCAIVRRNPGPPGTPQAGDSGKHTDIINRPIICQLPNARIGTSVPVLRRDPKNPTLIYPGYDYAPAINGGGLKSDLNVPGRISNNGGAYLVLNRTYDSPEAAAYLDENPEWGEIIKIPISDDLFPKDTDPKDTLLGTLCYTPLEVADREVEVVRNAAVSNDLEPVFARYANGSYKYGSTLPKLVPGVNGTSTKLDFRGLFTLKQPKGGWAANLDAADGPFDPQSNVTDPRQLHVILDALNLKYQPPVQVNLRDEGDDENGDGEGNGQGAYSIYGNYSLVLDDRFSSEQRDYQTETYAATGTSWLGDLYVAVKEEGNSALALQAVLTVIASGTYYDNLHLMDRIVEAGTVSYKNVSSPGGPFGTRRGGELAELQEGWFSGFIQGRFPVGFAIISATLGLHFIIVFVVFVRFQRETSLSRIGDPWQAVTQISEEDEDLGYIFEVCRMAKSGRDSVRELLERRKAEKVLVGLQRDRDGVSSSLRRRAPGLSRKPVPSVSRKPVPGLSRKPVPGSIQSEAV</sequence>
<dbReference type="EMBL" id="JAVHJO010000015">
    <property type="protein sequence ID" value="KAK6527465.1"/>
    <property type="molecule type" value="Genomic_DNA"/>
</dbReference>
<keyword evidence="4" id="KW-1185">Reference proteome</keyword>
<dbReference type="AlphaFoldDB" id="A0AAV9WV55"/>
<feature type="compositionally biased region" description="Low complexity" evidence="1">
    <location>
        <begin position="867"/>
        <end position="880"/>
    </location>
</feature>
<gene>
    <name evidence="3" type="ORF">TWF694_004454</name>
</gene>
<evidence type="ECO:0000256" key="1">
    <source>
        <dbReference type="SAM" id="MobiDB-lite"/>
    </source>
</evidence>
<feature type="transmembrane region" description="Helical" evidence="2">
    <location>
        <begin position="68"/>
        <end position="90"/>
    </location>
</feature>
<evidence type="ECO:0000313" key="4">
    <source>
        <dbReference type="Proteomes" id="UP001365542"/>
    </source>
</evidence>
<feature type="region of interest" description="Disordered" evidence="1">
    <location>
        <begin position="854"/>
        <end position="896"/>
    </location>
</feature>
<name>A0AAV9WV55_9PEZI</name>
<reference evidence="3 4" key="1">
    <citation type="submission" date="2019-10" db="EMBL/GenBank/DDBJ databases">
        <authorList>
            <person name="Palmer J.M."/>
        </authorList>
    </citation>
    <scope>NUCLEOTIDE SEQUENCE [LARGE SCALE GENOMIC DNA]</scope>
    <source>
        <strain evidence="3 4">TWF694</strain>
    </source>
</reference>
<evidence type="ECO:0000313" key="3">
    <source>
        <dbReference type="EMBL" id="KAK6527465.1"/>
    </source>
</evidence>
<keyword evidence="2" id="KW-0812">Transmembrane</keyword>
<accession>A0AAV9WV55</accession>
<protein>
    <submittedName>
        <fullName evidence="3">Uncharacterized protein</fullName>
    </submittedName>
</protein>
<evidence type="ECO:0000256" key="2">
    <source>
        <dbReference type="SAM" id="Phobius"/>
    </source>
</evidence>
<comment type="caution">
    <text evidence="3">The sequence shown here is derived from an EMBL/GenBank/DDBJ whole genome shotgun (WGS) entry which is preliminary data.</text>
</comment>
<feature type="transmembrane region" description="Helical" evidence="2">
    <location>
        <begin position="766"/>
        <end position="787"/>
    </location>
</feature>